<dbReference type="EMBL" id="JATN01000322">
    <property type="protein sequence ID" value="EUC53512.1"/>
    <property type="molecule type" value="Genomic_DNA"/>
</dbReference>
<reference evidence="2" key="1">
    <citation type="journal article" date="2014" name="Genome Announc.">
        <title>Draft genome sequence of the plant-pathogenic soil fungus Rhizoctonia solani anastomosis group 3 strain Rhs1AP.</title>
        <authorList>
            <person name="Cubeta M.A."/>
            <person name="Thomas E."/>
            <person name="Dean R.A."/>
            <person name="Jabaji S."/>
            <person name="Neate S.M."/>
            <person name="Tavantzis S."/>
            <person name="Toda T."/>
            <person name="Vilgalys R."/>
            <person name="Bharathan N."/>
            <person name="Fedorova-Abrams N."/>
            <person name="Pakala S.B."/>
            <person name="Pakala S.M."/>
            <person name="Zafar N."/>
            <person name="Joardar V."/>
            <person name="Losada L."/>
            <person name="Nierman W.C."/>
        </authorList>
    </citation>
    <scope>NUCLEOTIDE SEQUENCE [LARGE SCALE GENOMIC DNA]</scope>
    <source>
        <strain evidence="2">AG-3</strain>
    </source>
</reference>
<evidence type="ECO:0000313" key="1">
    <source>
        <dbReference type="EMBL" id="EUC53512.1"/>
    </source>
</evidence>
<feature type="non-terminal residue" evidence="1">
    <location>
        <position position="180"/>
    </location>
</feature>
<dbReference type="AlphaFoldDB" id="X8IV13"/>
<sequence>MSADPLGSPTSHERFRLWITDVEVTPGNSDPNCSFSAMMFIDHELVCNLPTIDSTGSLRWSGLFHCNVSPTSTVALRLWRSIAGKSRYFNSPPSVFSEVDEETGEVTLELAEAAWIVTIKLLTSATAGQLFPDKLEKLAIIERAYNSLAADSPETTKYLFKHALNFANLAVQVGFKGMIN</sequence>
<accession>X8IV13</accession>
<gene>
    <name evidence="1" type="ORF">RSOL_007390</name>
</gene>
<name>X8IV13_9AGAM</name>
<proteinExistence type="predicted"/>
<comment type="caution">
    <text evidence="1">The sequence shown here is derived from an EMBL/GenBank/DDBJ whole genome shotgun (WGS) entry which is preliminary data.</text>
</comment>
<protein>
    <submittedName>
        <fullName evidence="1">Vegetative incompatibility protein HET-E-1, putative</fullName>
    </submittedName>
</protein>
<dbReference type="Proteomes" id="UP000030108">
    <property type="component" value="Unassembled WGS sequence"/>
</dbReference>
<evidence type="ECO:0000313" key="2">
    <source>
        <dbReference type="Proteomes" id="UP000030108"/>
    </source>
</evidence>
<organism evidence="1 2">
    <name type="scientific">Rhizoctonia solani AG-3 Rhs1AP</name>
    <dbReference type="NCBI Taxonomy" id="1086054"/>
    <lineage>
        <taxon>Eukaryota</taxon>
        <taxon>Fungi</taxon>
        <taxon>Dikarya</taxon>
        <taxon>Basidiomycota</taxon>
        <taxon>Agaricomycotina</taxon>
        <taxon>Agaricomycetes</taxon>
        <taxon>Cantharellales</taxon>
        <taxon>Ceratobasidiaceae</taxon>
        <taxon>Rhizoctonia</taxon>
    </lineage>
</organism>